<dbReference type="EMBL" id="CM000883">
    <property type="protein sequence ID" value="PNT62394.1"/>
    <property type="molecule type" value="Genomic_DNA"/>
</dbReference>
<dbReference type="Gramene" id="PNT62393">
    <property type="protein sequence ID" value="PNT62393"/>
    <property type="gene ID" value="BRADI_4g02541v3"/>
</dbReference>
<evidence type="ECO:0000313" key="3">
    <source>
        <dbReference type="EnsemblPlants" id="PNT62392"/>
    </source>
</evidence>
<dbReference type="AlphaFoldDB" id="A0A2K2CK31"/>
<dbReference type="GeneID" id="100831997"/>
<dbReference type="PANTHER" id="PTHR33463">
    <property type="entry name" value="NB-ARC DOMAIN-CONTAINING PROTEIN-RELATED"/>
    <property type="match status" value="1"/>
</dbReference>
<dbReference type="EnsemblPlants" id="PNT62393">
    <property type="protein sequence ID" value="PNT62393"/>
    <property type="gene ID" value="BRADI_4g02541v3"/>
</dbReference>
<feature type="domain" description="Disease resistance protein At4g27190-like leucine-rich repeats" evidence="1">
    <location>
        <begin position="821"/>
        <end position="934"/>
    </location>
</feature>
<reference evidence="3" key="3">
    <citation type="submission" date="2018-08" db="UniProtKB">
        <authorList>
            <consortium name="EnsemblPlants"/>
        </authorList>
    </citation>
    <scope>IDENTIFICATION</scope>
    <source>
        <strain evidence="3">cv. Bd21</strain>
    </source>
</reference>
<dbReference type="RefSeq" id="XP_024310556.1">
    <property type="nucleotide sequence ID" value="XM_024454788.1"/>
</dbReference>
<dbReference type="EnsemblPlants" id="PNT62392">
    <property type="protein sequence ID" value="PNT62392"/>
    <property type="gene ID" value="BRADI_4g02541v3"/>
</dbReference>
<dbReference type="Gramene" id="PNT62394">
    <property type="protein sequence ID" value="PNT62394"/>
    <property type="gene ID" value="BRADI_4g02541v3"/>
</dbReference>
<evidence type="ECO:0000259" key="1">
    <source>
        <dbReference type="Pfam" id="PF23247"/>
    </source>
</evidence>
<dbReference type="InterPro" id="IPR032675">
    <property type="entry name" value="LRR_dom_sf"/>
</dbReference>
<dbReference type="Gramene" id="PNT62392">
    <property type="protein sequence ID" value="PNT62392"/>
    <property type="gene ID" value="BRADI_4g02541v3"/>
</dbReference>
<reference evidence="2" key="2">
    <citation type="submission" date="2017-06" db="EMBL/GenBank/DDBJ databases">
        <title>WGS assembly of Brachypodium distachyon.</title>
        <authorList>
            <consortium name="The International Brachypodium Initiative"/>
            <person name="Lucas S."/>
            <person name="Harmon-Smith M."/>
            <person name="Lail K."/>
            <person name="Tice H."/>
            <person name="Grimwood J."/>
            <person name="Bruce D."/>
            <person name="Barry K."/>
            <person name="Shu S."/>
            <person name="Lindquist E."/>
            <person name="Wang M."/>
            <person name="Pitluck S."/>
            <person name="Vogel J.P."/>
            <person name="Garvin D.F."/>
            <person name="Mockler T.C."/>
            <person name="Schmutz J."/>
            <person name="Rokhsar D."/>
            <person name="Bevan M.W."/>
        </authorList>
    </citation>
    <scope>NUCLEOTIDE SEQUENCE</scope>
    <source>
        <strain evidence="2">Bd21</strain>
    </source>
</reference>
<sequence length="991" mass="112213">MAQAQMVALMAVMAAMLKRQNKQQTRPRESFEANNVGEAVTRMIPYLEDTTQANQDIYFDGWSGLAASKVLRAIAQDPPPSLTSKFDSIIHVDCSRWKNRRAVQKEIAHKLELQQQVMDIFSKQDEDDDLNGVDEGHRVEIRDVGRAIHHALQGRSCLVVFHNGSNQLVDFNDFGIPKYTDAWSNHVSKVLWTFRGRLNVVKGDGQTKPKVKSIPKEPDEEQLTEGVNNSQIYLYSYFGPTKSYWMDMLQEEAKEIVQYTDSLDATAEEATKCCLYLLSLACQYCENMDYNWATHASNYWVCDGIIQGGQSDKAWKVAASLHQQMRLEDYSPDRKPHFDDKLEAPPNRWVSEVAKGPTYSYDRNVHPESTSFFLTSWRDRLDEPSNMFQQSKNLCVLKLYQCTFSFYSPPFSCCRSLRFLGLDHCKDQGHEQKQKRPAMEFFHSLWVLDICYTDWGPGISEEITEQMVSNIREVHIKKGRIWRHNLAWRELKNLHKLLVIEPTSPWETGKKDEFTDMLKLELLDLSKNSTMQILPSLSGATGLKILVLDGCVGLDHVDHEELPPLLESFSLDARDKEGDVNKEAAIARISLVGCARLVNFRLGGSLPKLAELDISATAVEILNLQNPVVQVPSLQQIILLRCLQLKTILLPGEGLPKLGVFQIDSNSPGQIIWPCMWDESLLPGTCCTYTDVAIDKVAAGHEHNSSVQFQPSGCHLEIGEGIAYNNMASAQGVSSVISMLNKAGSMHMHDNSSITTAIPERLVSAGRKKIGWFHLKQCHVARCPMLHTIFPSHYEFNCFQELESFSASDLLMARCIWSKGMISTQEDLAAGSFVNLRSIQLQSCPRLTFVLPLWSFTLPNLETLKIAYCYDLKYVFPVDLAGIAASHGKRVLFQNLKSIHLQELPKLQKICEAQMIAPNLETVKLRGCWSLRCLPATAIPHGDSRPVVDCEKDLWEKLEWDGLEAGHHHSLFVPRHSLYYKQVLPRVSVLR</sequence>
<dbReference type="Gene3D" id="3.80.10.10">
    <property type="entry name" value="Ribonuclease Inhibitor"/>
    <property type="match status" value="2"/>
</dbReference>
<evidence type="ECO:0000313" key="4">
    <source>
        <dbReference type="Proteomes" id="UP000008810"/>
    </source>
</evidence>
<dbReference type="RefSeq" id="XP_010237062.3">
    <property type="nucleotide sequence ID" value="XM_010238760.3"/>
</dbReference>
<dbReference type="InterPro" id="IPR050905">
    <property type="entry name" value="Plant_NBS-LRR"/>
</dbReference>
<keyword evidence="4" id="KW-1185">Reference proteome</keyword>
<proteinExistence type="predicted"/>
<dbReference type="PANTHER" id="PTHR33463:SF93">
    <property type="entry name" value="NB-ARC DOMAIN-CONTAINING PROTEIN"/>
    <property type="match status" value="1"/>
</dbReference>
<evidence type="ECO:0000313" key="2">
    <source>
        <dbReference type="EMBL" id="PNT62393.1"/>
    </source>
</evidence>
<dbReference type="EMBL" id="CM000883">
    <property type="protein sequence ID" value="PNT62392.1"/>
    <property type="molecule type" value="Genomic_DNA"/>
</dbReference>
<dbReference type="EnsemblPlants" id="PNT62394">
    <property type="protein sequence ID" value="PNT62394"/>
    <property type="gene ID" value="BRADI_4g02541v3"/>
</dbReference>
<dbReference type="Proteomes" id="UP000008810">
    <property type="component" value="Chromosome 4"/>
</dbReference>
<reference evidence="2 3" key="1">
    <citation type="journal article" date="2010" name="Nature">
        <title>Genome sequencing and analysis of the model grass Brachypodium distachyon.</title>
        <authorList>
            <consortium name="International Brachypodium Initiative"/>
        </authorList>
    </citation>
    <scope>NUCLEOTIDE SEQUENCE [LARGE SCALE GENOMIC DNA]</scope>
    <source>
        <strain evidence="2">Bd21</strain>
        <strain evidence="3">cv. Bd21</strain>
    </source>
</reference>
<dbReference type="InterPro" id="IPR057135">
    <property type="entry name" value="At4g27190-like_LRR"/>
</dbReference>
<gene>
    <name evidence="3" type="primary">LOC100831997</name>
    <name evidence="2" type="ORF">BRADI_4g02541v3</name>
</gene>
<dbReference type="Pfam" id="PF23247">
    <property type="entry name" value="LRR_RPS2"/>
    <property type="match status" value="1"/>
</dbReference>
<dbReference type="SUPFAM" id="SSF52058">
    <property type="entry name" value="L domain-like"/>
    <property type="match status" value="1"/>
</dbReference>
<dbReference type="OrthoDB" id="614998at2759"/>
<organism evidence="2">
    <name type="scientific">Brachypodium distachyon</name>
    <name type="common">Purple false brome</name>
    <name type="synonym">Trachynia distachya</name>
    <dbReference type="NCBI Taxonomy" id="15368"/>
    <lineage>
        <taxon>Eukaryota</taxon>
        <taxon>Viridiplantae</taxon>
        <taxon>Streptophyta</taxon>
        <taxon>Embryophyta</taxon>
        <taxon>Tracheophyta</taxon>
        <taxon>Spermatophyta</taxon>
        <taxon>Magnoliopsida</taxon>
        <taxon>Liliopsida</taxon>
        <taxon>Poales</taxon>
        <taxon>Poaceae</taxon>
        <taxon>BOP clade</taxon>
        <taxon>Pooideae</taxon>
        <taxon>Stipodae</taxon>
        <taxon>Brachypodieae</taxon>
        <taxon>Brachypodium</taxon>
    </lineage>
</organism>
<dbReference type="EMBL" id="CM000883">
    <property type="protein sequence ID" value="PNT62393.1"/>
    <property type="molecule type" value="Genomic_DNA"/>
</dbReference>
<accession>A0A2K2CK31</accession>
<protein>
    <recommendedName>
        <fullName evidence="1">Disease resistance protein At4g27190-like leucine-rich repeats domain-containing protein</fullName>
    </recommendedName>
</protein>
<name>A0A2K2CK31_BRADI</name>